<dbReference type="PANTHER" id="PTHR22855">
    <property type="entry name" value="ACETYL, PROPIONYL, PYRUVATE, AND GLUTACONYL CARBOXYLASE-RELATED"/>
    <property type="match status" value="1"/>
</dbReference>
<dbReference type="PANTHER" id="PTHR22855:SF47">
    <property type="entry name" value="METHYLCROTONOYL-COA CARBOXYLASE"/>
    <property type="match status" value="1"/>
</dbReference>
<dbReference type="PROSITE" id="PS50980">
    <property type="entry name" value="COA_CT_NTER"/>
    <property type="match status" value="1"/>
</dbReference>
<dbReference type="GO" id="GO:0005739">
    <property type="term" value="C:mitochondrion"/>
    <property type="evidence" value="ECO:0007669"/>
    <property type="project" value="TreeGrafter"/>
</dbReference>
<evidence type="ECO:0000256" key="4">
    <source>
        <dbReference type="ARBA" id="ARBA00031237"/>
    </source>
</evidence>
<sequence length="548" mass="60223">MWNNVALCSVCKPSPHPVSLLLPRLPPLTHAFKRMCMGFSSDKQSAQIAQNGTRSALPGCLVSSKAKRRRCVQKYPALDGRVLSVHRHVFEENFRNSEAVIKRYSELLQVVSKGGGESAILRHTQRNKKLFVRERLKLLLDDESFLELSPLAGLSMPYGDVPAAGCLTGIGKICGIWCVFVANDATVKGGTIYPIGVKKQLRAQEIAMQNRLVSVYVVDSGGAFLPLQSELFPDKLHGGRIFYNEAMISAMKIPQVAVVCGSCVAGGAYVPTMAEEAVIVDKIGTLFLAGPPLVRAATGEYVSPEDLGGAALHSRVSGCSDHFASSEKEAYECVRNIVSTLNYEPVPEELVEHDHPLYSSDELLGLAPRDYSCTLPVKLVLSRLLDGSRFQEFKAEYGTTLIHHHCAWIIYGVLNQRGTDDTYFQKALSFISGPTFVVSQAEAQASRLKAQASMMAAVACAAVPKITIVIGGCFGSESYAMVRLSQKSVGLVIDFRLCPAFMVLSFFQEAHCLYCLWFFNQVIAQCLQITEQQKYQVLPPYQYPVMRM</sequence>
<protein>
    <recommendedName>
        <fullName evidence="2">methylcrotonoyl-CoA carboxylase</fullName>
        <ecNumber evidence="2">6.4.1.4</ecNumber>
    </recommendedName>
    <alternativeName>
        <fullName evidence="5">3-methylcrotonyl-CoA carboxylase 2</fullName>
    </alternativeName>
    <alternativeName>
        <fullName evidence="3">3-methylcrotonyl-CoA carboxylase non-biotin-containing subunit</fullName>
    </alternativeName>
    <alternativeName>
        <fullName evidence="4">3-methylcrotonyl-CoA:carbon dioxide ligase subunit beta</fullName>
    </alternativeName>
</protein>
<dbReference type="SUPFAM" id="SSF52096">
    <property type="entry name" value="ClpP/crotonase"/>
    <property type="match status" value="2"/>
</dbReference>
<dbReference type="Ensembl" id="ENSPSTT00000002800.1">
    <property type="protein sequence ID" value="ENSPSTP00000002664.1"/>
    <property type="gene ID" value="ENSPSTG00000001985.1"/>
</dbReference>
<reference evidence="8" key="1">
    <citation type="submission" date="2025-08" db="UniProtKB">
        <authorList>
            <consortium name="Ensembl"/>
        </authorList>
    </citation>
    <scope>IDENTIFICATION</scope>
</reference>
<evidence type="ECO:0000256" key="6">
    <source>
        <dbReference type="ARBA" id="ARBA00052347"/>
    </source>
</evidence>
<evidence type="ECO:0000256" key="2">
    <source>
        <dbReference type="ARBA" id="ARBA00026116"/>
    </source>
</evidence>
<feature type="domain" description="CoA carboxyltransferase N-terminal" evidence="7">
    <location>
        <begin position="97"/>
        <end position="353"/>
    </location>
</feature>
<evidence type="ECO:0000259" key="7">
    <source>
        <dbReference type="PROSITE" id="PS50980"/>
    </source>
</evidence>
<dbReference type="InterPro" id="IPR011762">
    <property type="entry name" value="COA_CT_N"/>
</dbReference>
<dbReference type="GO" id="GO:1905202">
    <property type="term" value="C:methylcrotonoyl-CoA carboxylase complex"/>
    <property type="evidence" value="ECO:0007669"/>
    <property type="project" value="TreeGrafter"/>
</dbReference>
<keyword evidence="9" id="KW-1185">Reference proteome</keyword>
<dbReference type="GO" id="GO:0004485">
    <property type="term" value="F:methylcrotonoyl-CoA carboxylase activity"/>
    <property type="evidence" value="ECO:0007669"/>
    <property type="project" value="UniProtKB-EC"/>
</dbReference>
<proteinExistence type="predicted"/>
<dbReference type="FunFam" id="3.90.226.10:FF:000046">
    <property type="entry name" value="Geranyl-CoA carboxylase beta subunit"/>
    <property type="match status" value="1"/>
</dbReference>
<dbReference type="InterPro" id="IPR045190">
    <property type="entry name" value="MCCB/AccD1-like"/>
</dbReference>
<accession>A0A8C9EN09</accession>
<dbReference type="UniPathway" id="UPA00363">
    <property type="reaction ID" value="UER00861"/>
</dbReference>
<evidence type="ECO:0000256" key="5">
    <source>
        <dbReference type="ARBA" id="ARBA00031404"/>
    </source>
</evidence>
<reference evidence="8" key="2">
    <citation type="submission" date="2025-09" db="UniProtKB">
        <authorList>
            <consortium name="Ensembl"/>
        </authorList>
    </citation>
    <scope>IDENTIFICATION</scope>
</reference>
<dbReference type="EC" id="6.4.1.4" evidence="2"/>
<evidence type="ECO:0000256" key="1">
    <source>
        <dbReference type="ARBA" id="ARBA00025711"/>
    </source>
</evidence>
<dbReference type="InterPro" id="IPR029045">
    <property type="entry name" value="ClpP/crotonase-like_dom_sf"/>
</dbReference>
<organism evidence="8 9">
    <name type="scientific">Pavo cristatus</name>
    <name type="common">Indian peafowl</name>
    <name type="synonym">Blue peafowl</name>
    <dbReference type="NCBI Taxonomy" id="9049"/>
    <lineage>
        <taxon>Eukaryota</taxon>
        <taxon>Metazoa</taxon>
        <taxon>Chordata</taxon>
        <taxon>Craniata</taxon>
        <taxon>Vertebrata</taxon>
        <taxon>Euteleostomi</taxon>
        <taxon>Archelosauria</taxon>
        <taxon>Archosauria</taxon>
        <taxon>Dinosauria</taxon>
        <taxon>Saurischia</taxon>
        <taxon>Theropoda</taxon>
        <taxon>Coelurosauria</taxon>
        <taxon>Aves</taxon>
        <taxon>Neognathae</taxon>
        <taxon>Galloanserae</taxon>
        <taxon>Galliformes</taxon>
        <taxon>Phasianidae</taxon>
        <taxon>Phasianinae</taxon>
        <taxon>Pavo</taxon>
    </lineage>
</organism>
<dbReference type="AlphaFoldDB" id="A0A8C9EN09"/>
<comment type="catalytic activity">
    <reaction evidence="6">
        <text>3-methylbut-2-enoyl-CoA + hydrogencarbonate + ATP = 3-methyl-(2E)-glutaconyl-CoA + ADP + phosphate + H(+)</text>
        <dbReference type="Rhea" id="RHEA:13589"/>
        <dbReference type="ChEBI" id="CHEBI:15378"/>
        <dbReference type="ChEBI" id="CHEBI:17544"/>
        <dbReference type="ChEBI" id="CHEBI:30616"/>
        <dbReference type="ChEBI" id="CHEBI:43474"/>
        <dbReference type="ChEBI" id="CHEBI:57344"/>
        <dbReference type="ChEBI" id="CHEBI:57346"/>
        <dbReference type="ChEBI" id="CHEBI:456216"/>
        <dbReference type="EC" id="6.4.1.4"/>
    </reaction>
</comment>
<name>A0A8C9EN09_PAVCR</name>
<evidence type="ECO:0000256" key="3">
    <source>
        <dbReference type="ARBA" id="ARBA00031109"/>
    </source>
</evidence>
<dbReference type="Proteomes" id="UP000694428">
    <property type="component" value="Unplaced"/>
</dbReference>
<comment type="pathway">
    <text evidence="1">Amino-acid degradation; L-leucine degradation; (S)-3-hydroxy-3-methylglutaryl-CoA from 3-isovaleryl-CoA: step 2/3.</text>
</comment>
<dbReference type="Pfam" id="PF01039">
    <property type="entry name" value="Carboxyl_trans"/>
    <property type="match status" value="1"/>
</dbReference>
<evidence type="ECO:0000313" key="8">
    <source>
        <dbReference type="Ensembl" id="ENSPSTP00000002664.1"/>
    </source>
</evidence>
<dbReference type="InterPro" id="IPR034733">
    <property type="entry name" value="AcCoA_carboxyl_beta"/>
</dbReference>
<dbReference type="GO" id="GO:0006552">
    <property type="term" value="P:L-leucine catabolic process"/>
    <property type="evidence" value="ECO:0007669"/>
    <property type="project" value="UniProtKB-UniPathway"/>
</dbReference>
<dbReference type="Gene3D" id="3.90.226.10">
    <property type="entry name" value="2-enoyl-CoA Hydratase, Chain A, domain 1"/>
    <property type="match status" value="3"/>
</dbReference>
<evidence type="ECO:0000313" key="9">
    <source>
        <dbReference type="Proteomes" id="UP000694428"/>
    </source>
</evidence>